<proteinExistence type="predicted"/>
<organism evidence="1 2">
    <name type="scientific">Nephila pilipes</name>
    <name type="common">Giant wood spider</name>
    <name type="synonym">Nephila maculata</name>
    <dbReference type="NCBI Taxonomy" id="299642"/>
    <lineage>
        <taxon>Eukaryota</taxon>
        <taxon>Metazoa</taxon>
        <taxon>Ecdysozoa</taxon>
        <taxon>Arthropoda</taxon>
        <taxon>Chelicerata</taxon>
        <taxon>Arachnida</taxon>
        <taxon>Araneae</taxon>
        <taxon>Araneomorphae</taxon>
        <taxon>Entelegynae</taxon>
        <taxon>Araneoidea</taxon>
        <taxon>Nephilidae</taxon>
        <taxon>Nephila</taxon>
    </lineage>
</organism>
<accession>A0A8X6P5L1</accession>
<dbReference type="EMBL" id="BMAW01065055">
    <property type="protein sequence ID" value="GFT48607.1"/>
    <property type="molecule type" value="Genomic_DNA"/>
</dbReference>
<sequence>MCRHRPLNPSREVVPHERNITTLHQLKRMPTTTNPNLNTALLLPRPREQTKQGTCCRHYLRNSHVQHTQQTWKRSVGRALMA</sequence>
<comment type="caution">
    <text evidence="1">The sequence shown here is derived from an EMBL/GenBank/DDBJ whole genome shotgun (WGS) entry which is preliminary data.</text>
</comment>
<gene>
    <name evidence="1" type="ORF">NPIL_134871</name>
</gene>
<evidence type="ECO:0000313" key="2">
    <source>
        <dbReference type="Proteomes" id="UP000887013"/>
    </source>
</evidence>
<dbReference type="AlphaFoldDB" id="A0A8X6P5L1"/>
<dbReference type="Proteomes" id="UP000887013">
    <property type="component" value="Unassembled WGS sequence"/>
</dbReference>
<evidence type="ECO:0000313" key="1">
    <source>
        <dbReference type="EMBL" id="GFT48607.1"/>
    </source>
</evidence>
<keyword evidence="2" id="KW-1185">Reference proteome</keyword>
<name>A0A8X6P5L1_NEPPI</name>
<protein>
    <submittedName>
        <fullName evidence="1">Uncharacterized protein</fullName>
    </submittedName>
</protein>
<reference evidence="1" key="1">
    <citation type="submission" date="2020-08" db="EMBL/GenBank/DDBJ databases">
        <title>Multicomponent nature underlies the extraordinary mechanical properties of spider dragline silk.</title>
        <authorList>
            <person name="Kono N."/>
            <person name="Nakamura H."/>
            <person name="Mori M."/>
            <person name="Yoshida Y."/>
            <person name="Ohtoshi R."/>
            <person name="Malay A.D."/>
            <person name="Moran D.A.P."/>
            <person name="Tomita M."/>
            <person name="Numata K."/>
            <person name="Arakawa K."/>
        </authorList>
    </citation>
    <scope>NUCLEOTIDE SEQUENCE</scope>
</reference>